<evidence type="ECO:0000256" key="1">
    <source>
        <dbReference type="SAM" id="MobiDB-lite"/>
    </source>
</evidence>
<evidence type="ECO:0000313" key="2">
    <source>
        <dbReference type="EMBL" id="MCX5570600.1"/>
    </source>
</evidence>
<proteinExistence type="predicted"/>
<feature type="region of interest" description="Disordered" evidence="1">
    <location>
        <begin position="87"/>
        <end position="107"/>
    </location>
</feature>
<comment type="caution">
    <text evidence="2">The sequence shown here is derived from an EMBL/GenBank/DDBJ whole genome shotgun (WGS) entry which is preliminary data.</text>
</comment>
<dbReference type="Proteomes" id="UP001144805">
    <property type="component" value="Unassembled WGS sequence"/>
</dbReference>
<dbReference type="RefSeq" id="WP_266339560.1">
    <property type="nucleotide sequence ID" value="NZ_JAPKNK010000006.1"/>
</dbReference>
<reference evidence="2" key="1">
    <citation type="submission" date="2022-11" db="EMBL/GenBank/DDBJ databases">
        <title>Biodiversity and phylogenetic relationships of bacteria.</title>
        <authorList>
            <person name="Machado R.A.R."/>
            <person name="Bhat A."/>
            <person name="Loulou A."/>
            <person name="Kallel S."/>
        </authorList>
    </citation>
    <scope>NUCLEOTIDE SEQUENCE</scope>
    <source>
        <strain evidence="2">K-TC2</strain>
    </source>
</reference>
<keyword evidence="3" id="KW-1185">Reference proteome</keyword>
<evidence type="ECO:0000313" key="3">
    <source>
        <dbReference type="Proteomes" id="UP001144805"/>
    </source>
</evidence>
<gene>
    <name evidence="2" type="ORF">OSH07_15430</name>
</gene>
<protein>
    <submittedName>
        <fullName evidence="2">Uncharacterized protein</fullName>
    </submittedName>
</protein>
<dbReference type="AlphaFoldDB" id="A0A9X3E2T1"/>
<name>A0A9X3E2T1_9HYPH</name>
<organism evidence="2 3">
    <name type="scientific">Kaistia nematophila</name>
    <dbReference type="NCBI Taxonomy" id="2994654"/>
    <lineage>
        <taxon>Bacteria</taxon>
        <taxon>Pseudomonadati</taxon>
        <taxon>Pseudomonadota</taxon>
        <taxon>Alphaproteobacteria</taxon>
        <taxon>Hyphomicrobiales</taxon>
        <taxon>Kaistiaceae</taxon>
        <taxon>Kaistia</taxon>
    </lineage>
</organism>
<sequence length="107" mass="11771">MASPQDSAARAAIGWDIDRQTFGLFVHAHRSEILGVSMRAAATITGISYATHCRAERAQPISAGNMLRLCLWIDANPYWFLVDPKTGKRLVNPPEAPVPRETPGETR</sequence>
<accession>A0A9X3E2T1</accession>
<dbReference type="EMBL" id="JAPKNK010000006">
    <property type="protein sequence ID" value="MCX5570600.1"/>
    <property type="molecule type" value="Genomic_DNA"/>
</dbReference>